<reference evidence="1 2" key="1">
    <citation type="submission" date="2024-09" db="EMBL/GenBank/DDBJ databases">
        <title>Chromosome-scale assembly of Riccia fluitans.</title>
        <authorList>
            <person name="Paukszto L."/>
            <person name="Sawicki J."/>
            <person name="Karawczyk K."/>
            <person name="Piernik-Szablinska J."/>
            <person name="Szczecinska M."/>
            <person name="Mazdziarz M."/>
        </authorList>
    </citation>
    <scope>NUCLEOTIDE SEQUENCE [LARGE SCALE GENOMIC DNA]</scope>
    <source>
        <strain evidence="1">Rf_01</strain>
        <tissue evidence="1">Aerial parts of the thallus</tissue>
    </source>
</reference>
<dbReference type="EMBL" id="JBHFFA010000008">
    <property type="protein sequence ID" value="KAL2607491.1"/>
    <property type="molecule type" value="Genomic_DNA"/>
</dbReference>
<dbReference type="Proteomes" id="UP001605036">
    <property type="component" value="Unassembled WGS sequence"/>
</dbReference>
<comment type="caution">
    <text evidence="1">The sequence shown here is derived from an EMBL/GenBank/DDBJ whole genome shotgun (WGS) entry which is preliminary data.</text>
</comment>
<accession>A0ABD1XEX0</accession>
<gene>
    <name evidence="1" type="ORF">R1flu_026064</name>
</gene>
<dbReference type="SUPFAM" id="SSF54928">
    <property type="entry name" value="RNA-binding domain, RBD"/>
    <property type="match status" value="1"/>
</dbReference>
<keyword evidence="2" id="KW-1185">Reference proteome</keyword>
<dbReference type="Gene3D" id="3.30.70.330">
    <property type="match status" value="1"/>
</dbReference>
<name>A0ABD1XEX0_9MARC</name>
<organism evidence="1 2">
    <name type="scientific">Riccia fluitans</name>
    <dbReference type="NCBI Taxonomy" id="41844"/>
    <lineage>
        <taxon>Eukaryota</taxon>
        <taxon>Viridiplantae</taxon>
        <taxon>Streptophyta</taxon>
        <taxon>Embryophyta</taxon>
        <taxon>Marchantiophyta</taxon>
        <taxon>Marchantiopsida</taxon>
        <taxon>Marchantiidae</taxon>
        <taxon>Marchantiales</taxon>
        <taxon>Ricciaceae</taxon>
        <taxon>Riccia</taxon>
    </lineage>
</organism>
<dbReference type="AlphaFoldDB" id="A0ABD1XEX0"/>
<sequence>MYSLMNALLEAGSESAEADFESTNPIDYKKVEAIAASIPSKFLSFPLVIFPSLEYRLHRLNYIMGLEISKRPQKKRKARQTQGRVFPGTTLLIHGLSHEIGAEEVESRLSVFGEVSETHIIRQKRSNERVFVIGMVVMKRLEDAEAALNALKASSWSCFLVDYPQKFSTSLG</sequence>
<dbReference type="InterPro" id="IPR035979">
    <property type="entry name" value="RBD_domain_sf"/>
</dbReference>
<proteinExistence type="predicted"/>
<protein>
    <recommendedName>
        <fullName evidence="3">RRM domain-containing protein</fullName>
    </recommendedName>
</protein>
<evidence type="ECO:0000313" key="2">
    <source>
        <dbReference type="Proteomes" id="UP001605036"/>
    </source>
</evidence>
<evidence type="ECO:0000313" key="1">
    <source>
        <dbReference type="EMBL" id="KAL2607491.1"/>
    </source>
</evidence>
<evidence type="ECO:0008006" key="3">
    <source>
        <dbReference type="Google" id="ProtNLM"/>
    </source>
</evidence>
<dbReference type="InterPro" id="IPR012677">
    <property type="entry name" value="Nucleotide-bd_a/b_plait_sf"/>
</dbReference>